<evidence type="ECO:0000313" key="2">
    <source>
        <dbReference type="Proteomes" id="UP000237351"/>
    </source>
</evidence>
<accession>A0A1W6N454</accession>
<keyword evidence="2" id="KW-1185">Reference proteome</keyword>
<gene>
    <name evidence="1" type="ORF">GQ61_03930</name>
</gene>
<dbReference type="RefSeq" id="WP_085784047.1">
    <property type="nucleotide sequence ID" value="NZ_CP008743.1"/>
</dbReference>
<proteinExistence type="predicted"/>
<name>A0A1W6N454_9PROT</name>
<reference evidence="1 2" key="1">
    <citation type="submission" date="2014-06" db="EMBL/GenBank/DDBJ databases">
        <title>The genome of the endonuclear symbiont Nucleicultrix amoebiphila.</title>
        <authorList>
            <person name="Schulz F."/>
            <person name="Horn M."/>
        </authorList>
    </citation>
    <scope>NUCLEOTIDE SEQUENCE [LARGE SCALE GENOMIC DNA]</scope>
    <source>
        <strain evidence="1 2">FS5</strain>
    </source>
</reference>
<dbReference type="AlphaFoldDB" id="A0A1W6N454"/>
<dbReference type="KEGG" id="naf:GQ61_03930"/>
<protein>
    <submittedName>
        <fullName evidence="1">Uncharacterized protein</fullName>
    </submittedName>
</protein>
<organism evidence="1 2">
    <name type="scientific">Candidatus Nucleicultrix amoebiphila FS5</name>
    <dbReference type="NCBI Taxonomy" id="1414854"/>
    <lineage>
        <taxon>Bacteria</taxon>
        <taxon>Pseudomonadati</taxon>
        <taxon>Pseudomonadota</taxon>
        <taxon>Alphaproteobacteria</taxon>
        <taxon>Holosporales</taxon>
        <taxon>Candidatus Nucleicultricaceae</taxon>
        <taxon>Candidatus Nucleicultrix</taxon>
    </lineage>
</organism>
<dbReference type="EMBL" id="CP008743">
    <property type="protein sequence ID" value="ARN84602.1"/>
    <property type="molecule type" value="Genomic_DNA"/>
</dbReference>
<dbReference type="Proteomes" id="UP000237351">
    <property type="component" value="Chromosome"/>
</dbReference>
<evidence type="ECO:0000313" key="1">
    <source>
        <dbReference type="EMBL" id="ARN84602.1"/>
    </source>
</evidence>
<sequence>MKRFNFLYFIFVISVLQVLTSGEVFGDVMSSLKRKLSSGSLSGGHCTTTGNTPFTKGEALCLPTDEKNVCDDPERLKFCLESCSYKSNIGEKCLLKKGYALIEVENNMKLPVKFDVFEPNITDPQLASNSTSFKYLVEKDRAYPVYDKKKKGSQLIAVSSKDVKGASTFVVGGRRASAFEKADLVRCQKLTFGKKYILRFYDAFESTKTGGLELECKVQDDTANFLASTVANER</sequence>